<dbReference type="SUPFAM" id="SSF82784">
    <property type="entry name" value="OsmC-like"/>
    <property type="match status" value="1"/>
</dbReference>
<evidence type="ECO:0000313" key="2">
    <source>
        <dbReference type="Proteomes" id="UP000237662"/>
    </source>
</evidence>
<dbReference type="InterPro" id="IPR015946">
    <property type="entry name" value="KH_dom-like_a/b"/>
</dbReference>
<dbReference type="RefSeq" id="WP_104420152.1">
    <property type="nucleotide sequence ID" value="NZ_PTJC01000006.1"/>
</dbReference>
<dbReference type="InterPro" id="IPR003718">
    <property type="entry name" value="OsmC/Ohr_fam"/>
</dbReference>
<name>A0A2S6I3A1_9BACT</name>
<dbReference type="OrthoDB" id="9795405at2"/>
<dbReference type="Pfam" id="PF02566">
    <property type="entry name" value="OsmC"/>
    <property type="match status" value="1"/>
</dbReference>
<dbReference type="Proteomes" id="UP000237662">
    <property type="component" value="Unassembled WGS sequence"/>
</dbReference>
<sequence>MERTHRYQSQVTWTGNRGSGTLDYRAYSRDHRIEVDGKNHPIEASSDPLFRGDREKYNPEELFLSSLSSCHMLWYLHLAAVNGIVVLDYQDRAEGTMHEADDGSGKFTGVALHPTVKIADPEKIGTANALHREAGEKCFLASSVNFRIMYYPTTSV</sequence>
<dbReference type="EMBL" id="PTJC01000006">
    <property type="protein sequence ID" value="PPK85662.1"/>
    <property type="molecule type" value="Genomic_DNA"/>
</dbReference>
<evidence type="ECO:0000313" key="1">
    <source>
        <dbReference type="EMBL" id="PPK85662.1"/>
    </source>
</evidence>
<organism evidence="1 2">
    <name type="scientific">Neolewinella xylanilytica</name>
    <dbReference type="NCBI Taxonomy" id="1514080"/>
    <lineage>
        <taxon>Bacteria</taxon>
        <taxon>Pseudomonadati</taxon>
        <taxon>Bacteroidota</taxon>
        <taxon>Saprospiria</taxon>
        <taxon>Saprospirales</taxon>
        <taxon>Lewinellaceae</taxon>
        <taxon>Neolewinella</taxon>
    </lineage>
</organism>
<dbReference type="InterPro" id="IPR052707">
    <property type="entry name" value="OsmC_Ohr_Peroxiredoxin"/>
</dbReference>
<dbReference type="InterPro" id="IPR036102">
    <property type="entry name" value="OsmC/Ohrsf"/>
</dbReference>
<comment type="caution">
    <text evidence="1">The sequence shown here is derived from an EMBL/GenBank/DDBJ whole genome shotgun (WGS) entry which is preliminary data.</text>
</comment>
<protein>
    <submittedName>
        <fullName evidence="1">Organic hydroperoxide reductase OsmC/OhrA</fullName>
    </submittedName>
</protein>
<reference evidence="1 2" key="1">
    <citation type="submission" date="2018-02" db="EMBL/GenBank/DDBJ databases">
        <title>Genomic Encyclopedia of Archaeal and Bacterial Type Strains, Phase II (KMG-II): from individual species to whole genera.</title>
        <authorList>
            <person name="Goeker M."/>
        </authorList>
    </citation>
    <scope>NUCLEOTIDE SEQUENCE [LARGE SCALE GENOMIC DNA]</scope>
    <source>
        <strain evidence="1 2">DSM 29526</strain>
    </source>
</reference>
<dbReference type="Gene3D" id="3.30.300.20">
    <property type="match status" value="1"/>
</dbReference>
<accession>A0A2S6I3A1</accession>
<proteinExistence type="predicted"/>
<gene>
    <name evidence="1" type="ORF">CLV84_2565</name>
</gene>
<dbReference type="PANTHER" id="PTHR42830">
    <property type="entry name" value="OSMOTICALLY INDUCIBLE FAMILY PROTEIN"/>
    <property type="match status" value="1"/>
</dbReference>
<dbReference type="AlphaFoldDB" id="A0A2S6I3A1"/>
<keyword evidence="2" id="KW-1185">Reference proteome</keyword>
<dbReference type="PANTHER" id="PTHR42830:SF2">
    <property type="entry name" value="OSMC_OHR FAMILY PROTEIN"/>
    <property type="match status" value="1"/>
</dbReference>